<comment type="function">
    <text evidence="10">Cell wall formation. Catalyzes the transfer of a GlcNAc subunit on undecaprenyl-pyrophosphoryl-MurNAc-pentapeptide (lipid intermediate I) to form undecaprenyl-pyrophosphoryl-MurNAc-(pentapeptide)GlcNAc (lipid intermediate II).</text>
</comment>
<reference evidence="13 14" key="1">
    <citation type="submission" date="2019-01" db="EMBL/GenBank/DDBJ databases">
        <title>Lujinxingia litoralis gen. nov., sp. nov. and Lujinxingia sediminis gen. nov., sp. nov., new members in the order Bradymonadales, isolated from coastal sediment.</title>
        <authorList>
            <person name="Li C.-M."/>
        </authorList>
    </citation>
    <scope>NUCLEOTIDE SEQUENCE [LARGE SCALE GENOMIC DNA]</scope>
    <source>
        <strain evidence="13 14">SEH01</strain>
    </source>
</reference>
<comment type="catalytic activity">
    <reaction evidence="10">
        <text>di-trans,octa-cis-undecaprenyl diphospho-N-acetyl-alpha-D-muramoyl-L-alanyl-D-glutamyl-meso-2,6-diaminopimeloyl-D-alanyl-D-alanine + UDP-N-acetyl-alpha-D-glucosamine = di-trans,octa-cis-undecaprenyl diphospho-[N-acetyl-alpha-D-glucosaminyl-(1-&gt;4)]-N-acetyl-alpha-D-muramoyl-L-alanyl-D-glutamyl-meso-2,6-diaminopimeloyl-D-alanyl-D-alanine + UDP + H(+)</text>
        <dbReference type="Rhea" id="RHEA:31227"/>
        <dbReference type="ChEBI" id="CHEBI:15378"/>
        <dbReference type="ChEBI" id="CHEBI:57705"/>
        <dbReference type="ChEBI" id="CHEBI:58223"/>
        <dbReference type="ChEBI" id="CHEBI:61387"/>
        <dbReference type="ChEBI" id="CHEBI:61388"/>
        <dbReference type="EC" id="2.4.1.227"/>
    </reaction>
</comment>
<dbReference type="EC" id="2.4.1.227" evidence="10"/>
<feature type="binding site" evidence="10">
    <location>
        <position position="136"/>
    </location>
    <ligand>
        <name>UDP-N-acetyl-alpha-D-glucosamine</name>
        <dbReference type="ChEBI" id="CHEBI:57705"/>
    </ligand>
</feature>
<keyword evidence="3 10" id="KW-0328">Glycosyltransferase</keyword>
<dbReference type="PANTHER" id="PTHR21015:SF22">
    <property type="entry name" value="GLYCOSYLTRANSFERASE"/>
    <property type="match status" value="1"/>
</dbReference>
<accession>A0ABY0CYF8</accession>
<keyword evidence="14" id="KW-1185">Reference proteome</keyword>
<comment type="similarity">
    <text evidence="10">Belongs to the glycosyltransferase 28 family. MurG subfamily.</text>
</comment>
<keyword evidence="9 10" id="KW-0961">Cell wall biogenesis/degradation</keyword>
<evidence type="ECO:0000256" key="2">
    <source>
        <dbReference type="ARBA" id="ARBA00022618"/>
    </source>
</evidence>
<keyword evidence="6 10" id="KW-0573">Peptidoglycan synthesis</keyword>
<dbReference type="NCBIfam" id="TIGR01133">
    <property type="entry name" value="murG"/>
    <property type="match status" value="1"/>
</dbReference>
<feature type="domain" description="Glycosyl transferase family 28 C-terminal" evidence="12">
    <location>
        <begin position="200"/>
        <end position="364"/>
    </location>
</feature>
<dbReference type="InterPro" id="IPR004276">
    <property type="entry name" value="GlycoTrans_28_N"/>
</dbReference>
<comment type="subcellular location">
    <subcellularLocation>
        <location evidence="10">Cell membrane</location>
        <topology evidence="10">Peripheral membrane protein</topology>
        <orientation evidence="10">Cytoplasmic side</orientation>
    </subcellularLocation>
</comment>
<proteinExistence type="inferred from homology"/>
<keyword evidence="1 10" id="KW-1003">Cell membrane</keyword>
<dbReference type="Pfam" id="PF03033">
    <property type="entry name" value="Glyco_transf_28"/>
    <property type="match status" value="1"/>
</dbReference>
<evidence type="ECO:0000256" key="6">
    <source>
        <dbReference type="ARBA" id="ARBA00022984"/>
    </source>
</evidence>
<evidence type="ECO:0000259" key="11">
    <source>
        <dbReference type="Pfam" id="PF03033"/>
    </source>
</evidence>
<evidence type="ECO:0000256" key="8">
    <source>
        <dbReference type="ARBA" id="ARBA00023306"/>
    </source>
</evidence>
<evidence type="ECO:0000256" key="5">
    <source>
        <dbReference type="ARBA" id="ARBA00022960"/>
    </source>
</evidence>
<dbReference type="EMBL" id="SADD01000001">
    <property type="protein sequence ID" value="RVU48621.1"/>
    <property type="molecule type" value="Genomic_DNA"/>
</dbReference>
<feature type="domain" description="Glycosyltransferase family 28 N-terminal" evidence="11">
    <location>
        <begin position="16"/>
        <end position="154"/>
    </location>
</feature>
<evidence type="ECO:0000256" key="10">
    <source>
        <dbReference type="HAMAP-Rule" id="MF_00033"/>
    </source>
</evidence>
<sequence length="378" mass="39736">MDIPMTSPTSTPPHLVIAGGGTGGHLFPGVAVAQAFERLAPGARVTFVGTERGIEARVVPGLGYDLERVDVVGLKGSGALGVMRGLSRLPRSGLQARSIIKRLAPSVVVSVGGYAAGPITLAASLSGVPTALMEQNAIPGLTNKLLARVVTHAFLTFEESAPHLGGVSFSVPGNPVREELLKLAQTFAYEAPAAEGPFRVLIVGGSGGAGSFNEHLPGWFKAMGDLQTRLEVRHQAGRNRAEAVRPRYEGFGGQVQVEEFIDDMAEAYRWCDLLICRAGATTIAEVLNLGLPAIYVPFPQAADDHQRFNARSVVEAGAGVMLNDAELGSERAVNLLSGLMRNPESLLRIATAARRIGRPDAAETIAARLLAMAGKDLP</sequence>
<evidence type="ECO:0000313" key="14">
    <source>
        <dbReference type="Proteomes" id="UP000282926"/>
    </source>
</evidence>
<comment type="caution">
    <text evidence="13">The sequence shown here is derived from an EMBL/GenBank/DDBJ whole genome shotgun (WGS) entry which is preliminary data.</text>
</comment>
<keyword evidence="8 10" id="KW-0131">Cell cycle</keyword>
<keyword evidence="7 10" id="KW-0472">Membrane</keyword>
<keyword evidence="5 10" id="KW-0133">Cell shape</keyword>
<protein>
    <recommendedName>
        <fullName evidence="10">UDP-N-acetylglucosamine--N-acetylmuramyl-(pentapeptide) pyrophosphoryl-undecaprenol N-acetylglucosamine transferase</fullName>
        <ecNumber evidence="10">2.4.1.227</ecNumber>
    </recommendedName>
    <alternativeName>
        <fullName evidence="10">Undecaprenyl-PP-MurNAc-pentapeptide-UDPGlcNAc GlcNAc transferase</fullName>
    </alternativeName>
</protein>
<dbReference type="InterPro" id="IPR006009">
    <property type="entry name" value="GlcNAc_MurG"/>
</dbReference>
<feature type="binding site" evidence="10">
    <location>
        <begin position="22"/>
        <end position="24"/>
    </location>
    <ligand>
        <name>UDP-N-acetyl-alpha-D-glucosamine</name>
        <dbReference type="ChEBI" id="CHEBI:57705"/>
    </ligand>
</feature>
<evidence type="ECO:0000259" key="12">
    <source>
        <dbReference type="Pfam" id="PF04101"/>
    </source>
</evidence>
<dbReference type="Proteomes" id="UP000282926">
    <property type="component" value="Unassembled WGS sequence"/>
</dbReference>
<name>A0ABY0CYF8_9DELT</name>
<feature type="binding site" evidence="10">
    <location>
        <position position="177"/>
    </location>
    <ligand>
        <name>UDP-N-acetyl-alpha-D-glucosamine</name>
        <dbReference type="ChEBI" id="CHEBI:57705"/>
    </ligand>
</feature>
<comment type="pathway">
    <text evidence="10">Cell wall biogenesis; peptidoglycan biosynthesis.</text>
</comment>
<comment type="caution">
    <text evidence="10">Lacks conserved residue(s) required for the propagation of feature annotation.</text>
</comment>
<evidence type="ECO:0000256" key="4">
    <source>
        <dbReference type="ARBA" id="ARBA00022679"/>
    </source>
</evidence>
<keyword evidence="2 10" id="KW-0132">Cell division</keyword>
<keyword evidence="4 10" id="KW-0808">Transferase</keyword>
<evidence type="ECO:0000256" key="9">
    <source>
        <dbReference type="ARBA" id="ARBA00023316"/>
    </source>
</evidence>
<dbReference type="Gene3D" id="3.40.50.2000">
    <property type="entry name" value="Glycogen Phosphorylase B"/>
    <property type="match status" value="2"/>
</dbReference>
<dbReference type="SUPFAM" id="SSF53756">
    <property type="entry name" value="UDP-Glycosyltransferase/glycogen phosphorylase"/>
    <property type="match status" value="1"/>
</dbReference>
<dbReference type="InterPro" id="IPR007235">
    <property type="entry name" value="Glyco_trans_28_C"/>
</dbReference>
<dbReference type="PANTHER" id="PTHR21015">
    <property type="entry name" value="UDP-N-ACETYLGLUCOSAMINE--N-ACETYLMURAMYL-(PENTAPEPTIDE) PYROPHOSPHORYL-UNDECAPRENOL N-ACETYLGLUCOSAMINE TRANSFERASE 1"/>
    <property type="match status" value="1"/>
</dbReference>
<feature type="binding site" evidence="10">
    <location>
        <position position="306"/>
    </location>
    <ligand>
        <name>UDP-N-acetyl-alpha-D-glucosamine</name>
        <dbReference type="ChEBI" id="CHEBI:57705"/>
    </ligand>
</feature>
<dbReference type="GO" id="GO:0016757">
    <property type="term" value="F:glycosyltransferase activity"/>
    <property type="evidence" value="ECO:0007669"/>
    <property type="project" value="UniProtKB-KW"/>
</dbReference>
<dbReference type="HAMAP" id="MF_00033">
    <property type="entry name" value="MurG"/>
    <property type="match status" value="1"/>
</dbReference>
<feature type="binding site" evidence="10">
    <location>
        <position position="261"/>
    </location>
    <ligand>
        <name>UDP-N-acetyl-alpha-D-glucosamine</name>
        <dbReference type="ChEBI" id="CHEBI:57705"/>
    </ligand>
</feature>
<organism evidence="13 14">
    <name type="scientific">Lujinxingia sediminis</name>
    <dbReference type="NCBI Taxonomy" id="2480984"/>
    <lineage>
        <taxon>Bacteria</taxon>
        <taxon>Deltaproteobacteria</taxon>
        <taxon>Bradymonadales</taxon>
        <taxon>Lujinxingiaceae</taxon>
        <taxon>Lujinxingia</taxon>
    </lineage>
</organism>
<evidence type="ECO:0000256" key="1">
    <source>
        <dbReference type="ARBA" id="ARBA00022475"/>
    </source>
</evidence>
<evidence type="ECO:0000256" key="3">
    <source>
        <dbReference type="ARBA" id="ARBA00022676"/>
    </source>
</evidence>
<gene>
    <name evidence="10 13" type="primary">murG</name>
    <name evidence="13" type="ORF">EA187_04100</name>
</gene>
<dbReference type="Pfam" id="PF04101">
    <property type="entry name" value="Glyco_tran_28_C"/>
    <property type="match status" value="1"/>
</dbReference>
<feature type="binding site" evidence="10">
    <location>
        <position position="206"/>
    </location>
    <ligand>
        <name>UDP-N-acetyl-alpha-D-glucosamine</name>
        <dbReference type="ChEBI" id="CHEBI:57705"/>
    </ligand>
</feature>
<dbReference type="CDD" id="cd03785">
    <property type="entry name" value="GT28_MurG"/>
    <property type="match status" value="1"/>
</dbReference>
<evidence type="ECO:0000256" key="7">
    <source>
        <dbReference type="ARBA" id="ARBA00023136"/>
    </source>
</evidence>
<evidence type="ECO:0000313" key="13">
    <source>
        <dbReference type="EMBL" id="RVU48621.1"/>
    </source>
</evidence>